<evidence type="ECO:0000313" key="1">
    <source>
        <dbReference type="EMBL" id="KAK9153009.1"/>
    </source>
</evidence>
<dbReference type="InterPro" id="IPR036412">
    <property type="entry name" value="HAD-like_sf"/>
</dbReference>
<dbReference type="GO" id="GO:0006114">
    <property type="term" value="P:glycerol biosynthetic process"/>
    <property type="evidence" value="ECO:0007669"/>
    <property type="project" value="TreeGrafter"/>
</dbReference>
<dbReference type="FunFam" id="3.40.50.1000:FF:000119">
    <property type="entry name" value="Bifunctional riboflavin kinase/FMN phosphatase"/>
    <property type="match status" value="1"/>
</dbReference>
<dbReference type="InterPro" id="IPR006439">
    <property type="entry name" value="HAD-SF_hydro_IA"/>
</dbReference>
<protein>
    <recommendedName>
        <fullName evidence="3">Riboflavin kinase</fullName>
    </recommendedName>
</protein>
<dbReference type="SFLD" id="SFLDS00003">
    <property type="entry name" value="Haloacid_Dehalogenase"/>
    <property type="match status" value="1"/>
</dbReference>
<dbReference type="InterPro" id="IPR023214">
    <property type="entry name" value="HAD_sf"/>
</dbReference>
<dbReference type="SFLD" id="SFLDG01135">
    <property type="entry name" value="C1.5.6:_HAD__Beta-PGM__Phospha"/>
    <property type="match status" value="1"/>
</dbReference>
<dbReference type="Gene3D" id="3.40.50.1000">
    <property type="entry name" value="HAD superfamily/HAD-like"/>
    <property type="match status" value="1"/>
</dbReference>
<proteinExistence type="predicted"/>
<sequence length="379" mass="42074">MFHLVCINLGFSYLKSQTTPSLSVSSISSINMSCCGNDCNGVQTKISAVILDLDGTLLNTEVLTKDIVKVFLAKYGKVVDWEKEDCRLGMMYNESVTSIIKDYELPLTPDEYSKQITPLYHQMWPKAKPLPGANRLIKHLHKKGIPFALASNSITKNIEAKISRQQGWKESFSAILGSDQVDHGKPAPDIFLEAAKRMGVDAASCLVIEDSLVGVMAAKAAGMKVVAVPSLQAHVDRYVIADLVLHSLLEFQPEHWGLPVFEDWMENALIIEPLYAKGQMCEGPFYADADDPNVLPDQISGVFFGWAKLDRHGVSKVVVSIEWQHDSCAMKRIIQMYMLTTPLHLAGRMACISGDYFIEFQQFLPLLKATGKELTTPHP</sequence>
<dbReference type="InterPro" id="IPR023198">
    <property type="entry name" value="PGP-like_dom2"/>
</dbReference>
<dbReference type="Gene3D" id="1.10.150.240">
    <property type="entry name" value="Putative phosphatase, domain 2"/>
    <property type="match status" value="1"/>
</dbReference>
<keyword evidence="2" id="KW-1185">Reference proteome</keyword>
<evidence type="ECO:0000313" key="2">
    <source>
        <dbReference type="Proteomes" id="UP001417504"/>
    </source>
</evidence>
<dbReference type="SUPFAM" id="SSF56784">
    <property type="entry name" value="HAD-like"/>
    <property type="match status" value="1"/>
</dbReference>
<dbReference type="NCBIfam" id="TIGR01509">
    <property type="entry name" value="HAD-SF-IA-v3"/>
    <property type="match status" value="1"/>
</dbReference>
<accession>A0AAP0PSI7</accession>
<dbReference type="PROSITE" id="PS01228">
    <property type="entry name" value="COF_1"/>
    <property type="match status" value="1"/>
</dbReference>
<dbReference type="GO" id="GO:0043136">
    <property type="term" value="F:sn-glycerol 3-phosphatase activity"/>
    <property type="evidence" value="ECO:0007669"/>
    <property type="project" value="TreeGrafter"/>
</dbReference>
<gene>
    <name evidence="1" type="ORF">Sjap_000489</name>
</gene>
<dbReference type="PANTHER" id="PTHR18901">
    <property type="entry name" value="2-DEOXYGLUCOSE-6-PHOSPHATE PHOSPHATASE 2"/>
    <property type="match status" value="1"/>
</dbReference>
<dbReference type="SFLD" id="SFLDG01129">
    <property type="entry name" value="C1.5:_HAD__Beta-PGM__Phosphata"/>
    <property type="match status" value="1"/>
</dbReference>
<reference evidence="1 2" key="1">
    <citation type="submission" date="2024-01" db="EMBL/GenBank/DDBJ databases">
        <title>Genome assemblies of Stephania.</title>
        <authorList>
            <person name="Yang L."/>
        </authorList>
    </citation>
    <scope>NUCLEOTIDE SEQUENCE [LARGE SCALE GENOMIC DNA]</scope>
    <source>
        <strain evidence="1">QJT</strain>
        <tissue evidence="1">Leaf</tissue>
    </source>
</reference>
<comment type="caution">
    <text evidence="1">The sequence shown here is derived from an EMBL/GenBank/DDBJ whole genome shotgun (WGS) entry which is preliminary data.</text>
</comment>
<dbReference type="FunFam" id="1.10.150.240:FF:000001">
    <property type="entry name" value="Haloacid dehalogenase-like hydrolase domain"/>
    <property type="match status" value="1"/>
</dbReference>
<dbReference type="Pfam" id="PF00702">
    <property type="entry name" value="Hydrolase"/>
    <property type="match status" value="1"/>
</dbReference>
<dbReference type="EMBL" id="JBBNAE010000001">
    <property type="protein sequence ID" value="KAK9153009.1"/>
    <property type="molecule type" value="Genomic_DNA"/>
</dbReference>
<dbReference type="AlphaFoldDB" id="A0AAP0PSI7"/>
<evidence type="ECO:0008006" key="3">
    <source>
        <dbReference type="Google" id="ProtNLM"/>
    </source>
</evidence>
<dbReference type="Proteomes" id="UP001417504">
    <property type="component" value="Unassembled WGS sequence"/>
</dbReference>
<dbReference type="PRINTS" id="PR00413">
    <property type="entry name" value="HADHALOGNASE"/>
</dbReference>
<dbReference type="PANTHER" id="PTHR18901:SF44">
    <property type="entry name" value="OS01G0757900 PROTEIN"/>
    <property type="match status" value="1"/>
</dbReference>
<name>A0AAP0PSI7_9MAGN</name>
<organism evidence="1 2">
    <name type="scientific">Stephania japonica</name>
    <dbReference type="NCBI Taxonomy" id="461633"/>
    <lineage>
        <taxon>Eukaryota</taxon>
        <taxon>Viridiplantae</taxon>
        <taxon>Streptophyta</taxon>
        <taxon>Embryophyta</taxon>
        <taxon>Tracheophyta</taxon>
        <taxon>Spermatophyta</taxon>
        <taxon>Magnoliopsida</taxon>
        <taxon>Ranunculales</taxon>
        <taxon>Menispermaceae</taxon>
        <taxon>Menispermoideae</taxon>
        <taxon>Cissampelideae</taxon>
        <taxon>Stephania</taxon>
    </lineage>
</organism>